<reference evidence="3 4" key="2">
    <citation type="submission" date="2019-01" db="EMBL/GenBank/DDBJ databases">
        <title>A chromosome length genome reference of the Java medaka (oryzias javanicus).</title>
        <authorList>
            <person name="Herpin A."/>
            <person name="Takehana Y."/>
            <person name="Naruse K."/>
            <person name="Ansai S."/>
            <person name="Kawaguchi M."/>
        </authorList>
    </citation>
    <scope>NUCLEOTIDE SEQUENCE [LARGE SCALE GENOMIC DNA]</scope>
    <source>
        <strain evidence="3">RS831</strain>
        <tissue evidence="3">Whole body</tissue>
    </source>
</reference>
<dbReference type="OrthoDB" id="8439544at2759"/>
<keyword evidence="2" id="KW-0732">Signal</keyword>
<evidence type="ECO:0000256" key="2">
    <source>
        <dbReference type="SAM" id="SignalP"/>
    </source>
</evidence>
<name>A0A3S2P3K1_ORYJA</name>
<evidence type="ECO:0000256" key="1">
    <source>
        <dbReference type="SAM" id="MobiDB-lite"/>
    </source>
</evidence>
<feature type="signal peptide" evidence="2">
    <location>
        <begin position="1"/>
        <end position="18"/>
    </location>
</feature>
<feature type="region of interest" description="Disordered" evidence="1">
    <location>
        <begin position="135"/>
        <end position="156"/>
    </location>
</feature>
<dbReference type="Gene3D" id="2.60.40.10">
    <property type="entry name" value="Immunoglobulins"/>
    <property type="match status" value="1"/>
</dbReference>
<accession>A0A3S2P3K1</accession>
<protein>
    <recommendedName>
        <fullName evidence="5">Immunoglobulin subtype domain-containing protein</fullName>
    </recommendedName>
</protein>
<evidence type="ECO:0008006" key="5">
    <source>
        <dbReference type="Google" id="ProtNLM"/>
    </source>
</evidence>
<dbReference type="AlphaFoldDB" id="A0A3S2P3K1"/>
<proteinExistence type="predicted"/>
<dbReference type="EMBL" id="CM012450">
    <property type="protein sequence ID" value="RVE63396.1"/>
    <property type="molecule type" value="Genomic_DNA"/>
</dbReference>
<reference evidence="3 4" key="1">
    <citation type="submission" date="2018-11" db="EMBL/GenBank/DDBJ databases">
        <authorList>
            <person name="Lopez-Roques C."/>
            <person name="Donnadieu C."/>
            <person name="Bouchez O."/>
            <person name="Klopp C."/>
            <person name="Cabau C."/>
            <person name="Zahm M."/>
        </authorList>
    </citation>
    <scope>NUCLEOTIDE SEQUENCE [LARGE SCALE GENOMIC DNA]</scope>
    <source>
        <strain evidence="3">RS831</strain>
        <tissue evidence="3">Whole body</tissue>
    </source>
</reference>
<dbReference type="Proteomes" id="UP000283210">
    <property type="component" value="Chromosome 14"/>
</dbReference>
<sequence length="196" mass="22370">MALTWLLVLMMMMLKNEAAYVKIDDVKIIEVRVTSGRSLVLSPDLLEGVNEGWDFRWTHAHLVLHNRTTECPHGRCERLKNGSIHFNQVQPEDSGNYTLDVFDEQGKSKTRARFLLQVDGQDYIKSHLDIDPDDDDNCTSSSLSDEDDLFGSMKKPQTGEVPFMPIHWRYGSLTVFSSYQETITQTQHKSSSICSL</sequence>
<feature type="chain" id="PRO_5018691689" description="Immunoglobulin subtype domain-containing protein" evidence="2">
    <location>
        <begin position="19"/>
        <end position="196"/>
    </location>
</feature>
<organism evidence="3 4">
    <name type="scientific">Oryzias javanicus</name>
    <name type="common">Javanese ricefish</name>
    <name type="synonym">Aplocheilus javanicus</name>
    <dbReference type="NCBI Taxonomy" id="123683"/>
    <lineage>
        <taxon>Eukaryota</taxon>
        <taxon>Metazoa</taxon>
        <taxon>Chordata</taxon>
        <taxon>Craniata</taxon>
        <taxon>Vertebrata</taxon>
        <taxon>Euteleostomi</taxon>
        <taxon>Actinopterygii</taxon>
        <taxon>Neopterygii</taxon>
        <taxon>Teleostei</taxon>
        <taxon>Neoteleostei</taxon>
        <taxon>Acanthomorphata</taxon>
        <taxon>Ovalentaria</taxon>
        <taxon>Atherinomorphae</taxon>
        <taxon>Beloniformes</taxon>
        <taxon>Adrianichthyidae</taxon>
        <taxon>Oryziinae</taxon>
        <taxon>Oryzias</taxon>
    </lineage>
</organism>
<evidence type="ECO:0000313" key="4">
    <source>
        <dbReference type="Proteomes" id="UP000283210"/>
    </source>
</evidence>
<evidence type="ECO:0000313" key="3">
    <source>
        <dbReference type="EMBL" id="RVE63396.1"/>
    </source>
</evidence>
<dbReference type="InterPro" id="IPR036179">
    <property type="entry name" value="Ig-like_dom_sf"/>
</dbReference>
<dbReference type="InterPro" id="IPR013783">
    <property type="entry name" value="Ig-like_fold"/>
</dbReference>
<gene>
    <name evidence="3" type="ORF">OJAV_G00136050</name>
</gene>
<dbReference type="SUPFAM" id="SSF48726">
    <property type="entry name" value="Immunoglobulin"/>
    <property type="match status" value="1"/>
</dbReference>
<keyword evidence="4" id="KW-1185">Reference proteome</keyword>